<dbReference type="GO" id="GO:0016491">
    <property type="term" value="F:oxidoreductase activity"/>
    <property type="evidence" value="ECO:0007669"/>
    <property type="project" value="UniProtKB-KW"/>
</dbReference>
<name>A0A517KY99_9PEZI</name>
<reference evidence="9 10" key="1">
    <citation type="submission" date="2019-07" db="EMBL/GenBank/DDBJ databases">
        <title>Finished genome of Venturia effusa.</title>
        <authorList>
            <person name="Young C.A."/>
            <person name="Cox M.P."/>
            <person name="Ganley A.R.D."/>
            <person name="David W.J."/>
        </authorList>
    </citation>
    <scope>NUCLEOTIDE SEQUENCE [LARGE SCALE GENOMIC DNA]</scope>
    <source>
        <strain evidence="10">albino</strain>
    </source>
</reference>
<dbReference type="STRING" id="50376.A0A517KY99"/>
<dbReference type="Gene3D" id="2.60.40.420">
    <property type="entry name" value="Cupredoxins - blue copper proteins"/>
    <property type="match status" value="3"/>
</dbReference>
<feature type="domain" description="Plastocyanin-like" evidence="7">
    <location>
        <begin position="405"/>
        <end position="526"/>
    </location>
</feature>
<evidence type="ECO:0000256" key="1">
    <source>
        <dbReference type="ARBA" id="ARBA00010609"/>
    </source>
</evidence>
<dbReference type="EMBL" id="CP042185">
    <property type="protein sequence ID" value="QDS68351.1"/>
    <property type="molecule type" value="Genomic_DNA"/>
</dbReference>
<keyword evidence="5" id="KW-0732">Signal</keyword>
<dbReference type="InterPro" id="IPR008972">
    <property type="entry name" value="Cupredoxin"/>
</dbReference>
<keyword evidence="3" id="KW-0560">Oxidoreductase</keyword>
<evidence type="ECO:0008006" key="11">
    <source>
        <dbReference type="Google" id="ProtNLM"/>
    </source>
</evidence>
<dbReference type="Pfam" id="PF07731">
    <property type="entry name" value="Cu-oxidase_2"/>
    <property type="match status" value="1"/>
</dbReference>
<proteinExistence type="inferred from homology"/>
<dbReference type="InterPro" id="IPR002355">
    <property type="entry name" value="Cu_oxidase_Cu_BS"/>
</dbReference>
<comment type="similarity">
    <text evidence="1">Belongs to the multicopper oxidase family.</text>
</comment>
<sequence length="570" mass="61255">MYSLRTIGTSLLALATTSLAATVPELVERQDSSCVHGPTTRNCWNDGFSVSTNTDAKFPDTGKVVKYTLEVTSKTMSPDGVPRVMQVFNGQYPGPEIVADWGDTLQITVKNSLADNGTSIHWHGFRQLHSNQMDGVNGLTECPIAPGESKTYTFKATAYGGSWYHSHYSVQYAEGLIGPITINGPSTANYDINLGTVPITDWFDTPVFTILAARPAAPPTAQSLLYNGTGVTGGVGTYAKTILTPGKKHKLTFANVGINQYIHVSLDNHDFTVVAADLIPIEPYTTSSIVLSVGQRYDVIIDADQDVGNYWLRMTTGGGQCDGPNQKNLNGDNFGAIFSYSGAPDGNPTSSASTMGAGCIEESNITPFVKTTVPSPSGSPTLLDLTLDTTAGVFWKVNGEAIDISWKTPTISYVINGTYTLPANDNGLTITGTGWSFWLMQNDTPLPHPIHLHGHDFWVVGYGAGSGAGAALDLDNPPRRDTHTVDAGGYLIIAFPADNPGAWLMHCHIPFHISGGLGVQFLERPEEIISSIGPLDDYNGGCKSWAAYQDSIENFQQGDSGLKKRSFRQW</sequence>
<gene>
    <name evidence="9" type="ORF">FKW77_010717</name>
</gene>
<feature type="signal peptide" evidence="5">
    <location>
        <begin position="1"/>
        <end position="20"/>
    </location>
</feature>
<evidence type="ECO:0000259" key="8">
    <source>
        <dbReference type="Pfam" id="PF07732"/>
    </source>
</evidence>
<dbReference type="InterPro" id="IPR001117">
    <property type="entry name" value="Cu-oxidase_2nd"/>
</dbReference>
<dbReference type="AlphaFoldDB" id="A0A517KY99"/>
<evidence type="ECO:0000256" key="5">
    <source>
        <dbReference type="SAM" id="SignalP"/>
    </source>
</evidence>
<accession>A0A517KY99</accession>
<dbReference type="Pfam" id="PF00394">
    <property type="entry name" value="Cu-oxidase"/>
    <property type="match status" value="1"/>
</dbReference>
<evidence type="ECO:0000313" key="10">
    <source>
        <dbReference type="Proteomes" id="UP000316270"/>
    </source>
</evidence>
<keyword evidence="10" id="KW-1185">Reference proteome</keyword>
<dbReference type="FunFam" id="2.60.40.420:FF:000021">
    <property type="entry name" value="Extracellular dihydrogeodin oxidase/laccase"/>
    <property type="match status" value="1"/>
</dbReference>
<dbReference type="CDD" id="cd13854">
    <property type="entry name" value="CuRO_1_MaLCC_like"/>
    <property type="match status" value="1"/>
</dbReference>
<feature type="domain" description="Plastocyanin-like" evidence="6">
    <location>
        <begin position="196"/>
        <end position="328"/>
    </location>
</feature>
<feature type="chain" id="PRO_5021723657" description="Laccase" evidence="5">
    <location>
        <begin position="21"/>
        <end position="570"/>
    </location>
</feature>
<keyword evidence="4" id="KW-0186">Copper</keyword>
<evidence type="ECO:0000256" key="3">
    <source>
        <dbReference type="ARBA" id="ARBA00023002"/>
    </source>
</evidence>
<dbReference type="PROSITE" id="PS00079">
    <property type="entry name" value="MULTICOPPER_OXIDASE1"/>
    <property type="match status" value="1"/>
</dbReference>
<dbReference type="PANTHER" id="PTHR11709">
    <property type="entry name" value="MULTI-COPPER OXIDASE"/>
    <property type="match status" value="1"/>
</dbReference>
<evidence type="ECO:0000259" key="6">
    <source>
        <dbReference type="Pfam" id="PF00394"/>
    </source>
</evidence>
<dbReference type="FunFam" id="2.60.40.420:FF:000045">
    <property type="entry name" value="Laccase 2"/>
    <property type="match status" value="1"/>
</dbReference>
<protein>
    <recommendedName>
        <fullName evidence="11">Laccase</fullName>
    </recommendedName>
</protein>
<dbReference type="OrthoDB" id="2121828at2759"/>
<organism evidence="9 10">
    <name type="scientific">Venturia effusa</name>
    <dbReference type="NCBI Taxonomy" id="50376"/>
    <lineage>
        <taxon>Eukaryota</taxon>
        <taxon>Fungi</taxon>
        <taxon>Dikarya</taxon>
        <taxon>Ascomycota</taxon>
        <taxon>Pezizomycotina</taxon>
        <taxon>Dothideomycetes</taxon>
        <taxon>Pleosporomycetidae</taxon>
        <taxon>Venturiales</taxon>
        <taxon>Venturiaceae</taxon>
        <taxon>Venturia</taxon>
    </lineage>
</organism>
<evidence type="ECO:0000256" key="2">
    <source>
        <dbReference type="ARBA" id="ARBA00022723"/>
    </source>
</evidence>
<dbReference type="InterPro" id="IPR011706">
    <property type="entry name" value="Cu-oxidase_C"/>
</dbReference>
<keyword evidence="2" id="KW-0479">Metal-binding</keyword>
<dbReference type="Proteomes" id="UP000316270">
    <property type="component" value="Chromosome 1"/>
</dbReference>
<evidence type="ECO:0000313" key="9">
    <source>
        <dbReference type="EMBL" id="QDS68351.1"/>
    </source>
</evidence>
<evidence type="ECO:0000256" key="4">
    <source>
        <dbReference type="ARBA" id="ARBA00023008"/>
    </source>
</evidence>
<dbReference type="SUPFAM" id="SSF49503">
    <property type="entry name" value="Cupredoxins"/>
    <property type="match status" value="3"/>
</dbReference>
<dbReference type="InterPro" id="IPR033138">
    <property type="entry name" value="Cu_oxidase_CS"/>
</dbReference>
<dbReference type="Pfam" id="PF07732">
    <property type="entry name" value="Cu-oxidase_3"/>
    <property type="match status" value="1"/>
</dbReference>
<dbReference type="CDD" id="cd13901">
    <property type="entry name" value="CuRO_3_MaLCC_like"/>
    <property type="match status" value="1"/>
</dbReference>
<dbReference type="InterPro" id="IPR011707">
    <property type="entry name" value="Cu-oxidase-like_N"/>
</dbReference>
<dbReference type="PANTHER" id="PTHR11709:SF71">
    <property type="entry name" value="OXIDOREDUCTASE TPCJ"/>
    <property type="match status" value="1"/>
</dbReference>
<evidence type="ECO:0000259" key="7">
    <source>
        <dbReference type="Pfam" id="PF07731"/>
    </source>
</evidence>
<feature type="domain" description="Plastocyanin-like" evidence="8">
    <location>
        <begin position="71"/>
        <end position="185"/>
    </location>
</feature>
<dbReference type="GO" id="GO:0005507">
    <property type="term" value="F:copper ion binding"/>
    <property type="evidence" value="ECO:0007669"/>
    <property type="project" value="InterPro"/>
</dbReference>
<dbReference type="InterPro" id="IPR045087">
    <property type="entry name" value="Cu-oxidase_fam"/>
</dbReference>
<dbReference type="PROSITE" id="PS00080">
    <property type="entry name" value="MULTICOPPER_OXIDASE2"/>
    <property type="match status" value="1"/>
</dbReference>